<name>A0A9N9Z7L2_9HYPO</name>
<keyword evidence="3" id="KW-1185">Reference proteome</keyword>
<protein>
    <submittedName>
        <fullName evidence="2">Uncharacterized protein</fullName>
    </submittedName>
</protein>
<evidence type="ECO:0000313" key="3">
    <source>
        <dbReference type="Proteomes" id="UP000775872"/>
    </source>
</evidence>
<feature type="region of interest" description="Disordered" evidence="1">
    <location>
        <begin position="58"/>
        <end position="104"/>
    </location>
</feature>
<dbReference type="EMBL" id="CABFOC020000038">
    <property type="protein sequence ID" value="CAH0050895.1"/>
    <property type="molecule type" value="Genomic_DNA"/>
</dbReference>
<dbReference type="AlphaFoldDB" id="A0A9N9Z7L2"/>
<accession>A0A9N9Z7L2</accession>
<proteinExistence type="predicted"/>
<evidence type="ECO:0000313" key="2">
    <source>
        <dbReference type="EMBL" id="CAH0050895.1"/>
    </source>
</evidence>
<reference evidence="2 3" key="2">
    <citation type="submission" date="2021-10" db="EMBL/GenBank/DDBJ databases">
        <authorList>
            <person name="Piombo E."/>
        </authorList>
    </citation>
    <scope>NUCLEOTIDE SEQUENCE [LARGE SCALE GENOMIC DNA]</scope>
</reference>
<feature type="compositionally biased region" description="Basic residues" evidence="1">
    <location>
        <begin position="81"/>
        <end position="98"/>
    </location>
</feature>
<dbReference type="Proteomes" id="UP000775872">
    <property type="component" value="Unassembled WGS sequence"/>
</dbReference>
<reference evidence="3" key="1">
    <citation type="submission" date="2019-06" db="EMBL/GenBank/DDBJ databases">
        <authorList>
            <person name="Broberg M."/>
        </authorList>
    </citation>
    <scope>NUCLEOTIDE SEQUENCE [LARGE SCALE GENOMIC DNA]</scope>
</reference>
<sequence length="255" mass="27701">MANNTPLIPIGAQRALQNFTNRTVNGQHITTICNEGTIIIPTDVGADNNIAIYNDGTVDMPTGASGGKKTTKYTERSKSNTTKRNRANHEKSHRTHHRTRDETNGYEYINDDAAYGYTNDAFDEPKPSVNYWNEHGNYNGANDYHHGTSNGNQLIGTNHTWNNSNFGIHNAPGGQIAVPPGSTNGNNIAIYNAPTGNIVVPASVAKTNNLAIHNAPNGKIIMPINGADGGHKKTVKCGRCGQRFTTREDKQDHLL</sequence>
<dbReference type="OrthoDB" id="5145321at2759"/>
<organism evidence="2 3">
    <name type="scientific">Clonostachys solani</name>
    <dbReference type="NCBI Taxonomy" id="160281"/>
    <lineage>
        <taxon>Eukaryota</taxon>
        <taxon>Fungi</taxon>
        <taxon>Dikarya</taxon>
        <taxon>Ascomycota</taxon>
        <taxon>Pezizomycotina</taxon>
        <taxon>Sordariomycetes</taxon>
        <taxon>Hypocreomycetidae</taxon>
        <taxon>Hypocreales</taxon>
        <taxon>Bionectriaceae</taxon>
        <taxon>Clonostachys</taxon>
    </lineage>
</organism>
<evidence type="ECO:0000256" key="1">
    <source>
        <dbReference type="SAM" id="MobiDB-lite"/>
    </source>
</evidence>
<comment type="caution">
    <text evidence="2">The sequence shown here is derived from an EMBL/GenBank/DDBJ whole genome shotgun (WGS) entry which is preliminary data.</text>
</comment>
<gene>
    <name evidence="2" type="ORF">CSOL1703_00014143</name>
</gene>